<dbReference type="InterPro" id="IPR036866">
    <property type="entry name" value="RibonucZ/Hydroxyglut_hydro"/>
</dbReference>
<dbReference type="Pfam" id="PF00753">
    <property type="entry name" value="Lactamase_B"/>
    <property type="match status" value="1"/>
</dbReference>
<sequence>MARHVPREIAPGVHMLTLGRGVAASNAYLVRSGGGTWVLVDAGWRASAPAIEAAAGRLLGPDVRPTAILLTHLHPDHSGAAGALARSWEVPVYAHADEVVMAAGRYLPERSMPLDRWVVVPLMNVLPARRRAAVEAAGDITDVVRPLAASGAVPGLPDWEYVPTPGHTPGHVAYLRRGDGVLISGDAVLTVDLSSVVGAVTGRRRLAGPPWLTTWDRAAAQRSVEALAALNPRVLAPGHGRPLALGTARALQALARGAAVTAPRAAGRRAGLAPGPVLRALRRRAGSDGCC</sequence>
<gene>
    <name evidence="2" type="ORF">GCM10022262_03070</name>
</gene>
<dbReference type="Gene3D" id="3.60.15.10">
    <property type="entry name" value="Ribonuclease Z/Hydroxyacylglutathione hydrolase-like"/>
    <property type="match status" value="1"/>
</dbReference>
<comment type="caution">
    <text evidence="2">The sequence shown here is derived from an EMBL/GenBank/DDBJ whole genome shotgun (WGS) entry which is preliminary data.</text>
</comment>
<keyword evidence="3" id="KW-1185">Reference proteome</keyword>
<dbReference type="RefSeq" id="WP_345036843.1">
    <property type="nucleotide sequence ID" value="NZ_BAABBA010000001.1"/>
</dbReference>
<protein>
    <recommendedName>
        <fullName evidence="1">Metallo-beta-lactamase domain-containing protein</fullName>
    </recommendedName>
</protein>
<evidence type="ECO:0000313" key="2">
    <source>
        <dbReference type="EMBL" id="GAA4285948.1"/>
    </source>
</evidence>
<dbReference type="SMART" id="SM00849">
    <property type="entry name" value="Lactamase_B"/>
    <property type="match status" value="1"/>
</dbReference>
<organism evidence="2 3">
    <name type="scientific">Georgenia daeguensis</name>
    <dbReference type="NCBI Taxonomy" id="908355"/>
    <lineage>
        <taxon>Bacteria</taxon>
        <taxon>Bacillati</taxon>
        <taxon>Actinomycetota</taxon>
        <taxon>Actinomycetes</taxon>
        <taxon>Micrococcales</taxon>
        <taxon>Bogoriellaceae</taxon>
        <taxon>Georgenia</taxon>
    </lineage>
</organism>
<dbReference type="SUPFAM" id="SSF56281">
    <property type="entry name" value="Metallo-hydrolase/oxidoreductase"/>
    <property type="match status" value="1"/>
</dbReference>
<dbReference type="CDD" id="cd07721">
    <property type="entry name" value="yflN-like_MBL-fold"/>
    <property type="match status" value="1"/>
</dbReference>
<evidence type="ECO:0000313" key="3">
    <source>
        <dbReference type="Proteomes" id="UP001499841"/>
    </source>
</evidence>
<proteinExistence type="predicted"/>
<reference evidence="3" key="1">
    <citation type="journal article" date="2019" name="Int. J. Syst. Evol. Microbiol.">
        <title>The Global Catalogue of Microorganisms (GCM) 10K type strain sequencing project: providing services to taxonomists for standard genome sequencing and annotation.</title>
        <authorList>
            <consortium name="The Broad Institute Genomics Platform"/>
            <consortium name="The Broad Institute Genome Sequencing Center for Infectious Disease"/>
            <person name="Wu L."/>
            <person name="Ma J."/>
        </authorList>
    </citation>
    <scope>NUCLEOTIDE SEQUENCE [LARGE SCALE GENOMIC DNA]</scope>
    <source>
        <strain evidence="3">JCM 17459</strain>
    </source>
</reference>
<dbReference type="PANTHER" id="PTHR42951:SF17">
    <property type="entry name" value="METALLO-BETA-LACTAMASE DOMAIN-CONTAINING PROTEIN"/>
    <property type="match status" value="1"/>
</dbReference>
<dbReference type="InterPro" id="IPR050855">
    <property type="entry name" value="NDM-1-like"/>
</dbReference>
<dbReference type="PANTHER" id="PTHR42951">
    <property type="entry name" value="METALLO-BETA-LACTAMASE DOMAIN-CONTAINING"/>
    <property type="match status" value="1"/>
</dbReference>
<feature type="domain" description="Metallo-beta-lactamase" evidence="1">
    <location>
        <begin position="24"/>
        <end position="239"/>
    </location>
</feature>
<dbReference type="InterPro" id="IPR001279">
    <property type="entry name" value="Metallo-B-lactamas"/>
</dbReference>
<dbReference type="EMBL" id="BAABBA010000001">
    <property type="protein sequence ID" value="GAA4285948.1"/>
    <property type="molecule type" value="Genomic_DNA"/>
</dbReference>
<evidence type="ECO:0000259" key="1">
    <source>
        <dbReference type="SMART" id="SM00849"/>
    </source>
</evidence>
<dbReference type="Proteomes" id="UP001499841">
    <property type="component" value="Unassembled WGS sequence"/>
</dbReference>
<name>A0ABP8EPN5_9MICO</name>
<accession>A0ABP8EPN5</accession>